<feature type="coiled-coil region" evidence="1">
    <location>
        <begin position="19"/>
        <end position="46"/>
    </location>
</feature>
<proteinExistence type="predicted"/>
<sequence length="115" mass="13015">MKNIENPIVEYLHTILERTDQLVEDVSDLRHRMAKLEQAVLEKKTRVSAYPPSTIKLNVVSEDPDNIKRLAKSLGVSEASVLLRIRRTQALFEKSHGKDISPLEMVAARLLGLID</sequence>
<keyword evidence="1" id="KW-0175">Coiled coil</keyword>
<comment type="caution">
    <text evidence="2">The sequence shown here is derived from an EMBL/GenBank/DDBJ whole genome shotgun (WGS) entry which is preliminary data.</text>
</comment>
<evidence type="ECO:0000313" key="2">
    <source>
        <dbReference type="EMBL" id="MBU2721861.1"/>
    </source>
</evidence>
<name>A0A8X8G8Y5_ACIFI</name>
<evidence type="ECO:0000313" key="3">
    <source>
        <dbReference type="Proteomes" id="UP000887300"/>
    </source>
</evidence>
<reference evidence="2" key="1">
    <citation type="journal article" date="2021" name="ISME J.">
        <title>Genomic evolution of the class Acidithiobacillia: deep-branching Proteobacteria living in extreme acidic conditions.</title>
        <authorList>
            <person name="Moya-Beltran A."/>
            <person name="Beard S."/>
            <person name="Rojas-Villalobos C."/>
            <person name="Issotta F."/>
            <person name="Gallardo Y."/>
            <person name="Ulloa R."/>
            <person name="Giaveno A."/>
            <person name="Degli Esposti M."/>
            <person name="Johnson D.B."/>
            <person name="Quatrini R."/>
        </authorList>
    </citation>
    <scope>NUCLEOTIDE SEQUENCE</scope>
    <source>
        <strain evidence="2">DSM 583</strain>
    </source>
</reference>
<dbReference type="AlphaFoldDB" id="A0A8X8G8Y5"/>
<gene>
    <name evidence="2" type="ORF">HF568_01155</name>
</gene>
<evidence type="ECO:0000256" key="1">
    <source>
        <dbReference type="SAM" id="Coils"/>
    </source>
</evidence>
<protein>
    <submittedName>
        <fullName evidence="2">Uncharacterized protein</fullName>
    </submittedName>
</protein>
<organism evidence="2 3">
    <name type="scientific">Acidithiobacillus ferridurans</name>
    <dbReference type="NCBI Taxonomy" id="1232575"/>
    <lineage>
        <taxon>Bacteria</taxon>
        <taxon>Pseudomonadati</taxon>
        <taxon>Pseudomonadota</taxon>
        <taxon>Acidithiobacillia</taxon>
        <taxon>Acidithiobacillales</taxon>
        <taxon>Acidithiobacillaceae</taxon>
        <taxon>Acidithiobacillus</taxon>
    </lineage>
</organism>
<dbReference type="EMBL" id="JABBHS010000035">
    <property type="protein sequence ID" value="MBU2721861.1"/>
    <property type="molecule type" value="Genomic_DNA"/>
</dbReference>
<dbReference type="Proteomes" id="UP000887300">
    <property type="component" value="Unassembled WGS sequence"/>
</dbReference>
<accession>A0A8X8G8Y5</accession>
<dbReference type="RefSeq" id="WP_215885985.1">
    <property type="nucleotide sequence ID" value="NZ_JABBHS010000035.1"/>
</dbReference>